<evidence type="ECO:0000256" key="1">
    <source>
        <dbReference type="SAM" id="Coils"/>
    </source>
</evidence>
<feature type="coiled-coil region" evidence="1">
    <location>
        <begin position="120"/>
        <end position="147"/>
    </location>
</feature>
<proteinExistence type="predicted"/>
<dbReference type="Gene3D" id="3.30.250.20">
    <property type="entry name" value="L1 transposable element, C-terminal domain"/>
    <property type="match status" value="1"/>
</dbReference>
<dbReference type="EMBL" id="JANPWB010000012">
    <property type="protein sequence ID" value="KAJ1116093.1"/>
    <property type="molecule type" value="Genomic_DNA"/>
</dbReference>
<dbReference type="InterPro" id="IPR004244">
    <property type="entry name" value="Transposase_22"/>
</dbReference>
<accession>A0AAV7NJ15</accession>
<feature type="region of interest" description="Disordered" evidence="2">
    <location>
        <begin position="1"/>
        <end position="64"/>
    </location>
</feature>
<name>A0AAV7NJ15_PLEWA</name>
<dbReference type="AlphaFoldDB" id="A0AAV7NJ15"/>
<dbReference type="Proteomes" id="UP001066276">
    <property type="component" value="Chromosome 8"/>
</dbReference>
<sequence length="364" mass="40436">MRRSPHHALGTGRSAARAPRTTRTVKTKRPVPSDTYIHKDPSLEPPLLSAMDLTSNSTSPLPQNLPPSVTNLASLLLSSDCPSDELRALPSDSDPSLGSFDIEQRVSDLEDVRVTVQPSLAKCQADLLDLQIRLDDAENRSRRSNLRFTGVPEGRENGQTVTDLVTGLIQRYVLLEPTDKHSDITIMLAHRVPAVQPPNSKYPRTILVNFGDFRIKEQILQQAIKTKIFQIPGDYAFKIFSDMSVAVAHRRRELKGMNPAFQKAGAQSGLVQQSKLKVFFHGHSNFIHTVDAAKSLLHVIQNSEPSGRTKVGAGRGRKNVIREWQGDILDYEDDDTVRKCRFFSIVPTTHVQVICTLVPLQSVA</sequence>
<dbReference type="InterPro" id="IPR042566">
    <property type="entry name" value="L1_C"/>
</dbReference>
<comment type="caution">
    <text evidence="3">The sequence shown here is derived from an EMBL/GenBank/DDBJ whole genome shotgun (WGS) entry which is preliminary data.</text>
</comment>
<organism evidence="3 4">
    <name type="scientific">Pleurodeles waltl</name>
    <name type="common">Iberian ribbed newt</name>
    <dbReference type="NCBI Taxonomy" id="8319"/>
    <lineage>
        <taxon>Eukaryota</taxon>
        <taxon>Metazoa</taxon>
        <taxon>Chordata</taxon>
        <taxon>Craniata</taxon>
        <taxon>Vertebrata</taxon>
        <taxon>Euteleostomi</taxon>
        <taxon>Amphibia</taxon>
        <taxon>Batrachia</taxon>
        <taxon>Caudata</taxon>
        <taxon>Salamandroidea</taxon>
        <taxon>Salamandridae</taxon>
        <taxon>Pleurodelinae</taxon>
        <taxon>Pleurodeles</taxon>
    </lineage>
</organism>
<evidence type="ECO:0000256" key="2">
    <source>
        <dbReference type="SAM" id="MobiDB-lite"/>
    </source>
</evidence>
<keyword evidence="4" id="KW-1185">Reference proteome</keyword>
<dbReference type="Gene3D" id="3.30.70.1820">
    <property type="entry name" value="L1 transposable element, RRM domain"/>
    <property type="match status" value="1"/>
</dbReference>
<keyword evidence="1" id="KW-0175">Coiled coil</keyword>
<evidence type="ECO:0000313" key="4">
    <source>
        <dbReference type="Proteomes" id="UP001066276"/>
    </source>
</evidence>
<evidence type="ECO:0000313" key="3">
    <source>
        <dbReference type="EMBL" id="KAJ1116093.1"/>
    </source>
</evidence>
<reference evidence="3" key="1">
    <citation type="journal article" date="2022" name="bioRxiv">
        <title>Sequencing and chromosome-scale assembly of the giantPleurodeles waltlgenome.</title>
        <authorList>
            <person name="Brown T."/>
            <person name="Elewa A."/>
            <person name="Iarovenko S."/>
            <person name="Subramanian E."/>
            <person name="Araus A.J."/>
            <person name="Petzold A."/>
            <person name="Susuki M."/>
            <person name="Suzuki K.-i.T."/>
            <person name="Hayashi T."/>
            <person name="Toyoda A."/>
            <person name="Oliveira C."/>
            <person name="Osipova E."/>
            <person name="Leigh N.D."/>
            <person name="Simon A."/>
            <person name="Yun M.H."/>
        </authorList>
    </citation>
    <scope>NUCLEOTIDE SEQUENCE</scope>
    <source>
        <strain evidence="3">20211129_DDA</strain>
        <tissue evidence="3">Liver</tissue>
    </source>
</reference>
<protein>
    <submittedName>
        <fullName evidence="3">Uncharacterized protein</fullName>
    </submittedName>
</protein>
<gene>
    <name evidence="3" type="ORF">NDU88_004312</name>
</gene>
<dbReference type="PANTHER" id="PTHR11505">
    <property type="entry name" value="L1 TRANSPOSABLE ELEMENT-RELATED"/>
    <property type="match status" value="1"/>
</dbReference>
<feature type="compositionally biased region" description="Polar residues" evidence="2">
    <location>
        <begin position="52"/>
        <end position="64"/>
    </location>
</feature>